<dbReference type="EMBL" id="LCAK01000003">
    <property type="protein sequence ID" value="KKR88836.1"/>
    <property type="molecule type" value="Genomic_DNA"/>
</dbReference>
<gene>
    <name evidence="2" type="ORF">UU38_C0003G0087</name>
</gene>
<dbReference type="Proteomes" id="UP000033918">
    <property type="component" value="Unassembled WGS sequence"/>
</dbReference>
<name>A0A0G0UMV0_9BACT</name>
<sequence>MVFHKNIIELAKQNENFRQVVSTGKHSQIVLMSLLPREDIGEEVHDAVDQILVFVQGNGEAVIESQPSPVKEGDLVFVNAGVKHNFRNTGSTPLKIYTVYSPVNHPADRIQKTKAEAMKEEY</sequence>
<dbReference type="Pfam" id="PF07883">
    <property type="entry name" value="Cupin_2"/>
    <property type="match status" value="1"/>
</dbReference>
<dbReference type="InterPro" id="IPR014710">
    <property type="entry name" value="RmlC-like_jellyroll"/>
</dbReference>
<evidence type="ECO:0000259" key="1">
    <source>
        <dbReference type="Pfam" id="PF07883"/>
    </source>
</evidence>
<reference evidence="2 3" key="1">
    <citation type="journal article" date="2015" name="Nature">
        <title>rRNA introns, odd ribosomes, and small enigmatic genomes across a large radiation of phyla.</title>
        <authorList>
            <person name="Brown C.T."/>
            <person name="Hug L.A."/>
            <person name="Thomas B.C."/>
            <person name="Sharon I."/>
            <person name="Castelle C.J."/>
            <person name="Singh A."/>
            <person name="Wilkins M.J."/>
            <person name="Williams K.H."/>
            <person name="Banfield J.F."/>
        </authorList>
    </citation>
    <scope>NUCLEOTIDE SEQUENCE [LARGE SCALE GENOMIC DNA]</scope>
</reference>
<dbReference type="Gene3D" id="2.60.120.10">
    <property type="entry name" value="Jelly Rolls"/>
    <property type="match status" value="1"/>
</dbReference>
<dbReference type="InterPro" id="IPR052538">
    <property type="entry name" value="Flavonoid_dioxygenase-like"/>
</dbReference>
<feature type="domain" description="Cupin type-2" evidence="1">
    <location>
        <begin position="31"/>
        <end position="100"/>
    </location>
</feature>
<proteinExistence type="predicted"/>
<dbReference type="PANTHER" id="PTHR43346">
    <property type="entry name" value="LIGAND BINDING DOMAIN PROTEIN, PUTATIVE (AFU_ORTHOLOGUE AFUA_6G14370)-RELATED"/>
    <property type="match status" value="1"/>
</dbReference>
<protein>
    <submittedName>
        <fullName evidence="2">Cupin 2 conserved barrel domain protein</fullName>
    </submittedName>
</protein>
<dbReference type="CDD" id="cd02223">
    <property type="entry name" value="cupin_Bh2720-like"/>
    <property type="match status" value="1"/>
</dbReference>
<dbReference type="PANTHER" id="PTHR43346:SF1">
    <property type="entry name" value="QUERCETIN 2,3-DIOXYGENASE-RELATED"/>
    <property type="match status" value="1"/>
</dbReference>
<comment type="caution">
    <text evidence="2">The sequence shown here is derived from an EMBL/GenBank/DDBJ whole genome shotgun (WGS) entry which is preliminary data.</text>
</comment>
<dbReference type="AlphaFoldDB" id="A0A0G0UMV0"/>
<dbReference type="SUPFAM" id="SSF51182">
    <property type="entry name" value="RmlC-like cupins"/>
    <property type="match status" value="1"/>
</dbReference>
<evidence type="ECO:0000313" key="3">
    <source>
        <dbReference type="Proteomes" id="UP000033918"/>
    </source>
</evidence>
<dbReference type="InterPro" id="IPR013096">
    <property type="entry name" value="Cupin_2"/>
</dbReference>
<evidence type="ECO:0000313" key="2">
    <source>
        <dbReference type="EMBL" id="KKR88836.1"/>
    </source>
</evidence>
<dbReference type="InterPro" id="IPR011051">
    <property type="entry name" value="RmlC_Cupin_sf"/>
</dbReference>
<accession>A0A0G0UMV0</accession>
<organism evidence="2 3">
    <name type="scientific">Candidatus Wolfebacteria bacterium GW2011_GWB1_41_12</name>
    <dbReference type="NCBI Taxonomy" id="1619006"/>
    <lineage>
        <taxon>Bacteria</taxon>
        <taxon>Candidatus Wolfeibacteriota</taxon>
    </lineage>
</organism>